<dbReference type="RefSeq" id="WP_167923638.1">
    <property type="nucleotide sequence ID" value="NZ_JAATVY010000002.1"/>
</dbReference>
<keyword evidence="3" id="KW-1185">Reference proteome</keyword>
<feature type="compositionally biased region" description="Polar residues" evidence="1">
    <location>
        <begin position="150"/>
        <end position="163"/>
    </location>
</feature>
<feature type="region of interest" description="Disordered" evidence="1">
    <location>
        <begin position="63"/>
        <end position="206"/>
    </location>
</feature>
<name>A0ABX0XRU4_9ACTN</name>
<organism evidence="2 3">
    <name type="scientific">Planosporangium thailandense</name>
    <dbReference type="NCBI Taxonomy" id="765197"/>
    <lineage>
        <taxon>Bacteria</taxon>
        <taxon>Bacillati</taxon>
        <taxon>Actinomycetota</taxon>
        <taxon>Actinomycetes</taxon>
        <taxon>Micromonosporales</taxon>
        <taxon>Micromonosporaceae</taxon>
        <taxon>Planosporangium</taxon>
    </lineage>
</organism>
<feature type="compositionally biased region" description="Low complexity" evidence="1">
    <location>
        <begin position="77"/>
        <end position="99"/>
    </location>
</feature>
<evidence type="ECO:0000256" key="1">
    <source>
        <dbReference type="SAM" id="MobiDB-lite"/>
    </source>
</evidence>
<gene>
    <name evidence="2" type="ORF">HC031_03170</name>
</gene>
<sequence length="256" mass="25185">MYATEPRQIVRHRAKGRYLVRHRAKRQRVTSVARPYPMVAAVLVGLASVPMLAAVLAGSAELNPTSAPRSPMVADQSPVPVVVSGTGGATAAPSAASAPGPSPDPTTGVMPETTAQAAATPGPVTQEPTAQPRRSPAGTGGFGQHPGSGRQPSTPAQTSSGGQSEPAPSHSGGNSSGGGAPSLPLPTLPPPPLPLPLPTPTLTGTLPTIPGTLPTVPGILPSLTDASAPTSAGRVTGTVVGGLGDLLGVDGLRGGR</sequence>
<feature type="compositionally biased region" description="Pro residues" evidence="1">
    <location>
        <begin position="183"/>
        <end position="199"/>
    </location>
</feature>
<comment type="caution">
    <text evidence="2">The sequence shown here is derived from an EMBL/GenBank/DDBJ whole genome shotgun (WGS) entry which is preliminary data.</text>
</comment>
<evidence type="ECO:0000313" key="2">
    <source>
        <dbReference type="EMBL" id="NJC68732.1"/>
    </source>
</evidence>
<dbReference type="Proteomes" id="UP000722989">
    <property type="component" value="Unassembled WGS sequence"/>
</dbReference>
<accession>A0ABX0XRU4</accession>
<proteinExistence type="predicted"/>
<evidence type="ECO:0000313" key="3">
    <source>
        <dbReference type="Proteomes" id="UP000722989"/>
    </source>
</evidence>
<protein>
    <submittedName>
        <fullName evidence="2">Uncharacterized protein</fullName>
    </submittedName>
</protein>
<dbReference type="EMBL" id="JAATVY010000002">
    <property type="protein sequence ID" value="NJC68732.1"/>
    <property type="molecule type" value="Genomic_DNA"/>
</dbReference>
<reference evidence="2 3" key="1">
    <citation type="submission" date="2020-03" db="EMBL/GenBank/DDBJ databases">
        <title>WGS of the type strain of Planosporangium spp.</title>
        <authorList>
            <person name="Thawai C."/>
        </authorList>
    </citation>
    <scope>NUCLEOTIDE SEQUENCE [LARGE SCALE GENOMIC DNA]</scope>
    <source>
        <strain evidence="2 3">TBRC 5610</strain>
    </source>
</reference>